<evidence type="ECO:0000313" key="2">
    <source>
        <dbReference type="Proteomes" id="UP000199579"/>
    </source>
</evidence>
<reference evidence="1 2" key="1">
    <citation type="submission" date="2016-10" db="EMBL/GenBank/DDBJ databases">
        <authorList>
            <person name="de Groot N.N."/>
        </authorList>
    </citation>
    <scope>NUCLEOTIDE SEQUENCE [LARGE SCALE GENOMIC DNA]</scope>
    <source>
        <strain evidence="1 2">DSM 381</strain>
    </source>
</reference>
<protein>
    <submittedName>
        <fullName evidence="1">Uncharacterized protein</fullName>
    </submittedName>
</protein>
<dbReference type="EMBL" id="FOSX01000147">
    <property type="protein sequence ID" value="SFL50626.1"/>
    <property type="molecule type" value="Genomic_DNA"/>
</dbReference>
<accession>A0A1I4IA58</accession>
<evidence type="ECO:0000313" key="1">
    <source>
        <dbReference type="EMBL" id="SFL50626.1"/>
    </source>
</evidence>
<dbReference type="Proteomes" id="UP000199579">
    <property type="component" value="Unassembled WGS sequence"/>
</dbReference>
<sequence>MLQVRRLPKLRARKLPDGIWQPLCQSFTFLESFGDESQFWPSSPSFFPPALPAKPENMPNMFWVFR</sequence>
<organism evidence="1 2">
    <name type="scientific">Azotobacter beijerinckii</name>
    <dbReference type="NCBI Taxonomy" id="170623"/>
    <lineage>
        <taxon>Bacteria</taxon>
        <taxon>Pseudomonadati</taxon>
        <taxon>Pseudomonadota</taxon>
        <taxon>Gammaproteobacteria</taxon>
        <taxon>Pseudomonadales</taxon>
        <taxon>Pseudomonadaceae</taxon>
        <taxon>Azotobacter</taxon>
    </lineage>
</organism>
<proteinExistence type="predicted"/>
<dbReference type="AlphaFoldDB" id="A0A1I4IA58"/>
<gene>
    <name evidence="1" type="ORF">SAMN04244574_04521</name>
</gene>
<name>A0A1I4IA58_9GAMM</name>